<dbReference type="Proteomes" id="UP000825699">
    <property type="component" value="Unassembled WGS sequence"/>
</dbReference>
<gene>
    <name evidence="1" type="ORF">HFO42_18015</name>
</gene>
<comment type="caution">
    <text evidence="1">The sequence shown here is derived from an EMBL/GenBank/DDBJ whole genome shotgun (WGS) entry which is preliminary data.</text>
</comment>
<organism evidence="1 2">
    <name type="scientific">Rhizobium leguminosarum</name>
    <dbReference type="NCBI Taxonomy" id="384"/>
    <lineage>
        <taxon>Bacteria</taxon>
        <taxon>Pseudomonadati</taxon>
        <taxon>Pseudomonadota</taxon>
        <taxon>Alphaproteobacteria</taxon>
        <taxon>Hyphomicrobiales</taxon>
        <taxon>Rhizobiaceae</taxon>
        <taxon>Rhizobium/Agrobacterium group</taxon>
        <taxon>Rhizobium</taxon>
    </lineage>
</organism>
<sequence>MTEDEQDQAMNELLAMVGHYVIVFQWIESKVEECLLLWWGHENWARSKDRLSNMTNNQKIDALWIESRENPANERGRSHPDWVAQFEKLVERLHLERKRRNTLLHSHYLFDFMKIGLPIVQVDPKAGNLDMGKEAQDDIRRELGQLGLDISFAYTQVVHDYMASSSA</sequence>
<dbReference type="RefSeq" id="WP_222419782.1">
    <property type="nucleotide sequence ID" value="NZ_JAAXEP010000008.1"/>
</dbReference>
<dbReference type="EMBL" id="JAAXEP010000008">
    <property type="protein sequence ID" value="MBY5629981.1"/>
    <property type="molecule type" value="Genomic_DNA"/>
</dbReference>
<protein>
    <submittedName>
        <fullName evidence="1">Uncharacterized protein</fullName>
    </submittedName>
</protein>
<evidence type="ECO:0000313" key="2">
    <source>
        <dbReference type="Proteomes" id="UP000825699"/>
    </source>
</evidence>
<evidence type="ECO:0000313" key="1">
    <source>
        <dbReference type="EMBL" id="MBY5629981.1"/>
    </source>
</evidence>
<reference evidence="1" key="1">
    <citation type="submission" date="2020-04" db="EMBL/GenBank/DDBJ databases">
        <title>Global-level population genomics supports evidence of horizontal gene transfer on evolution of Rhizobia in Lentils.</title>
        <authorList>
            <person name="Gai Y."/>
            <person name="Cook D."/>
            <person name="Riely B."/>
        </authorList>
    </citation>
    <scope>NUCLEOTIDE SEQUENCE</scope>
    <source>
        <strain evidence="1">Derici101B</strain>
    </source>
</reference>
<accession>A0AAJ1EF65</accession>
<dbReference type="AlphaFoldDB" id="A0AAJ1EF65"/>
<name>A0AAJ1EF65_RHILE</name>
<proteinExistence type="predicted"/>